<proteinExistence type="predicted"/>
<dbReference type="EMBL" id="KY774314">
    <property type="protein sequence ID" value="ART30604.1"/>
    <property type="molecule type" value="Genomic_DNA"/>
</dbReference>
<protein>
    <submittedName>
        <fullName evidence="1">Uncharacterized protein</fullName>
    </submittedName>
</protein>
<dbReference type="AlphaFoldDB" id="A0A1Y0AZN5"/>
<evidence type="ECO:0000313" key="1">
    <source>
        <dbReference type="EMBL" id="ART30604.1"/>
    </source>
</evidence>
<sequence length="72" mass="8689">MWRFLFLISLYFTWSKKTGFIYFNNYFNDPETRASNKPLFSTSLIWSCGILLVKSRGRTRFIYRLESAFKRG</sequence>
<reference evidence="1" key="1">
    <citation type="submission" date="2017-03" db="EMBL/GenBank/DDBJ databases">
        <title>The mitochondrial genome of the carnivorous plant Utricularia reniformis (Lentibulariaceae): structure, comparative analysis and evolutionary landmarks.</title>
        <authorList>
            <person name="Silva S.R."/>
            <person name="Alvarenga D.O."/>
            <person name="Michael T.P."/>
            <person name="Miranda V.F.O."/>
            <person name="Varani A.M."/>
        </authorList>
    </citation>
    <scope>NUCLEOTIDE SEQUENCE</scope>
</reference>
<organism evidence="1">
    <name type="scientific">Utricularia reniformis</name>
    <dbReference type="NCBI Taxonomy" id="192314"/>
    <lineage>
        <taxon>Eukaryota</taxon>
        <taxon>Viridiplantae</taxon>
        <taxon>Streptophyta</taxon>
        <taxon>Embryophyta</taxon>
        <taxon>Tracheophyta</taxon>
        <taxon>Spermatophyta</taxon>
        <taxon>Magnoliopsida</taxon>
        <taxon>eudicotyledons</taxon>
        <taxon>Gunneridae</taxon>
        <taxon>Pentapetalae</taxon>
        <taxon>asterids</taxon>
        <taxon>lamiids</taxon>
        <taxon>Lamiales</taxon>
        <taxon>Lentibulariaceae</taxon>
        <taxon>Utricularia</taxon>
    </lineage>
</organism>
<keyword evidence="1" id="KW-0496">Mitochondrion</keyword>
<accession>A0A1Y0AZN5</accession>
<name>A0A1Y0AZN5_9LAMI</name>
<gene>
    <name evidence="1" type="ORF">AEK19_MT0331</name>
</gene>
<geneLocation type="mitochondrion" evidence="1"/>